<evidence type="ECO:0000313" key="2">
    <source>
        <dbReference type="Proteomes" id="UP000248544"/>
    </source>
</evidence>
<accession>A0A2W2GXF5</accession>
<sequence>MNDSLAAAEKAMLEALGSHPEGRGRVRYARLVPAPRGSIGDYRYGTTLITAHRAGGETVTVAGDAWEDTP</sequence>
<dbReference type="Proteomes" id="UP000248544">
    <property type="component" value="Unassembled WGS sequence"/>
</dbReference>
<dbReference type="EMBL" id="POUA01000028">
    <property type="protein sequence ID" value="PZG53111.1"/>
    <property type="molecule type" value="Genomic_DNA"/>
</dbReference>
<dbReference type="RefSeq" id="WP_111166074.1">
    <property type="nucleotide sequence ID" value="NZ_POUA01000028.1"/>
</dbReference>
<dbReference type="AlphaFoldDB" id="A0A2W2GXF5"/>
<organism evidence="1 2">
    <name type="scientific">Spongiactinospora gelatinilytica</name>
    <dbReference type="NCBI Taxonomy" id="2666298"/>
    <lineage>
        <taxon>Bacteria</taxon>
        <taxon>Bacillati</taxon>
        <taxon>Actinomycetota</taxon>
        <taxon>Actinomycetes</taxon>
        <taxon>Streptosporangiales</taxon>
        <taxon>Streptosporangiaceae</taxon>
        <taxon>Spongiactinospora</taxon>
    </lineage>
</organism>
<reference evidence="1 2" key="1">
    <citation type="submission" date="2018-01" db="EMBL/GenBank/DDBJ databases">
        <title>Draft genome sequence of Sphaerisporangium sp. 7K107.</title>
        <authorList>
            <person name="Sahin N."/>
            <person name="Saygin H."/>
            <person name="Ay H."/>
        </authorList>
    </citation>
    <scope>NUCLEOTIDE SEQUENCE [LARGE SCALE GENOMIC DNA]</scope>
    <source>
        <strain evidence="1 2">7K107</strain>
    </source>
</reference>
<comment type="caution">
    <text evidence="1">The sequence shown here is derived from an EMBL/GenBank/DDBJ whole genome shotgun (WGS) entry which is preliminary data.</text>
</comment>
<gene>
    <name evidence="1" type="ORF">C1I98_06015</name>
</gene>
<proteinExistence type="predicted"/>
<protein>
    <submittedName>
        <fullName evidence="1">Uncharacterized protein</fullName>
    </submittedName>
</protein>
<name>A0A2W2GXF5_9ACTN</name>
<evidence type="ECO:0000313" key="1">
    <source>
        <dbReference type="EMBL" id="PZG53111.1"/>
    </source>
</evidence>
<keyword evidence="2" id="KW-1185">Reference proteome</keyword>